<dbReference type="GO" id="GO:0005856">
    <property type="term" value="C:cytoskeleton"/>
    <property type="evidence" value="ECO:0007669"/>
    <property type="project" value="TreeGrafter"/>
</dbReference>
<dbReference type="PANTHER" id="PTHR47357">
    <property type="entry name" value="COP1-INTERACTIVE PROTEIN 1"/>
    <property type="match status" value="1"/>
</dbReference>
<name>A0A5D2IRS3_GOSTO</name>
<gene>
    <name evidence="2" type="ORF">ES332_D11G257300v1</name>
</gene>
<evidence type="ECO:0000256" key="1">
    <source>
        <dbReference type="SAM" id="Coils"/>
    </source>
</evidence>
<dbReference type="AlphaFoldDB" id="A0A5D2IRS3"/>
<evidence type="ECO:0000313" key="3">
    <source>
        <dbReference type="Proteomes" id="UP000322667"/>
    </source>
</evidence>
<dbReference type="GO" id="GO:0005200">
    <property type="term" value="F:structural constituent of cytoskeleton"/>
    <property type="evidence" value="ECO:0007669"/>
    <property type="project" value="TreeGrafter"/>
</dbReference>
<proteinExistence type="predicted"/>
<dbReference type="EMBL" id="CM017633">
    <property type="protein sequence ID" value="TYH45331.1"/>
    <property type="molecule type" value="Genomic_DNA"/>
</dbReference>
<feature type="coiled-coil region" evidence="1">
    <location>
        <begin position="59"/>
        <end position="142"/>
    </location>
</feature>
<dbReference type="Proteomes" id="UP000322667">
    <property type="component" value="Chromosome D11"/>
</dbReference>
<keyword evidence="3" id="KW-1185">Reference proteome</keyword>
<organism evidence="2 3">
    <name type="scientific">Gossypium tomentosum</name>
    <name type="common">Hawaiian cotton</name>
    <name type="synonym">Gossypium sandvicense</name>
    <dbReference type="NCBI Taxonomy" id="34277"/>
    <lineage>
        <taxon>Eukaryota</taxon>
        <taxon>Viridiplantae</taxon>
        <taxon>Streptophyta</taxon>
        <taxon>Embryophyta</taxon>
        <taxon>Tracheophyta</taxon>
        <taxon>Spermatophyta</taxon>
        <taxon>Magnoliopsida</taxon>
        <taxon>eudicotyledons</taxon>
        <taxon>Gunneridae</taxon>
        <taxon>Pentapetalae</taxon>
        <taxon>rosids</taxon>
        <taxon>malvids</taxon>
        <taxon>Malvales</taxon>
        <taxon>Malvaceae</taxon>
        <taxon>Malvoideae</taxon>
        <taxon>Gossypium</taxon>
    </lineage>
</organism>
<evidence type="ECO:0000313" key="2">
    <source>
        <dbReference type="EMBL" id="TYH45331.1"/>
    </source>
</evidence>
<accession>A0A5D2IRS3</accession>
<protein>
    <submittedName>
        <fullName evidence="2">Uncharacterized protein</fullName>
    </submittedName>
</protein>
<sequence length="185" mass="21730">MHEERITILSENNEAYRRMITDISGNVNNTLIGFEAINQKFETGYNKYKHCVEETSKELRIAKHRVGETKSEKKQLMNEMTNMIEQLKDQKEKESTLQEQVEKLQIKANKEENEKENLMKSVKQLENKVELLERAIKKKDEGILGLGEEKKEAIRQLCMWIDYHRSRCDDLKEILSKSGKAQRAT</sequence>
<dbReference type="PANTHER" id="PTHR47357:SF1">
    <property type="entry name" value="SPINDLE POLE BODY COMPONENT 110"/>
    <property type="match status" value="1"/>
</dbReference>
<reference evidence="2 3" key="1">
    <citation type="submission" date="2019-07" db="EMBL/GenBank/DDBJ databases">
        <title>WGS assembly of Gossypium tomentosum.</title>
        <authorList>
            <person name="Chen Z.J."/>
            <person name="Sreedasyam A."/>
            <person name="Ando A."/>
            <person name="Song Q."/>
            <person name="De L."/>
            <person name="Hulse-Kemp A."/>
            <person name="Ding M."/>
            <person name="Ye W."/>
            <person name="Kirkbride R."/>
            <person name="Jenkins J."/>
            <person name="Plott C."/>
            <person name="Lovell J."/>
            <person name="Lin Y.-M."/>
            <person name="Vaughn R."/>
            <person name="Liu B."/>
            <person name="Li W."/>
            <person name="Simpson S."/>
            <person name="Scheffler B."/>
            <person name="Saski C."/>
            <person name="Grover C."/>
            <person name="Hu G."/>
            <person name="Conover J."/>
            <person name="Carlson J."/>
            <person name="Shu S."/>
            <person name="Boston L."/>
            <person name="Williams M."/>
            <person name="Peterson D."/>
            <person name="Mcgee K."/>
            <person name="Jones D."/>
            <person name="Wendel J."/>
            <person name="Stelly D."/>
            <person name="Grimwood J."/>
            <person name="Schmutz J."/>
        </authorList>
    </citation>
    <scope>NUCLEOTIDE SEQUENCE [LARGE SCALE GENOMIC DNA]</scope>
    <source>
        <strain evidence="2">7179.01</strain>
    </source>
</reference>
<keyword evidence="1" id="KW-0175">Coiled coil</keyword>